<dbReference type="EMBL" id="CAJVPY010011040">
    <property type="protein sequence ID" value="CAG8723860.1"/>
    <property type="molecule type" value="Genomic_DNA"/>
</dbReference>
<evidence type="ECO:0000313" key="2">
    <source>
        <dbReference type="Proteomes" id="UP000789405"/>
    </source>
</evidence>
<proteinExistence type="predicted"/>
<dbReference type="AlphaFoldDB" id="A0A9N9I7W8"/>
<protein>
    <submittedName>
        <fullName evidence="1">12184_t:CDS:1</fullName>
    </submittedName>
</protein>
<name>A0A9N9I7W8_9GLOM</name>
<accession>A0A9N9I7W8</accession>
<dbReference type="Proteomes" id="UP000789405">
    <property type="component" value="Unassembled WGS sequence"/>
</dbReference>
<gene>
    <name evidence="1" type="ORF">DERYTH_LOCUS14534</name>
</gene>
<comment type="caution">
    <text evidence="1">The sequence shown here is derived from an EMBL/GenBank/DDBJ whole genome shotgun (WGS) entry which is preliminary data.</text>
</comment>
<sequence length="160" mass="19776">MKFFKKLLKLFKKNKKQEDSWDDICVKVESWSTSSTSDKEDSFETTLLLVEFDNQFSVIDLKFYTRYEEYLDDVRQKKPKNYKKFKIYFSFLDAHIRSYHNLFYDGMWYYRDSWNLLLHRRKGYENDFEFAIDVLNKNFSHIYLLDYNDLLDYAKNNLIF</sequence>
<organism evidence="1 2">
    <name type="scientific">Dentiscutata erythropus</name>
    <dbReference type="NCBI Taxonomy" id="1348616"/>
    <lineage>
        <taxon>Eukaryota</taxon>
        <taxon>Fungi</taxon>
        <taxon>Fungi incertae sedis</taxon>
        <taxon>Mucoromycota</taxon>
        <taxon>Glomeromycotina</taxon>
        <taxon>Glomeromycetes</taxon>
        <taxon>Diversisporales</taxon>
        <taxon>Gigasporaceae</taxon>
        <taxon>Dentiscutata</taxon>
    </lineage>
</organism>
<evidence type="ECO:0000313" key="1">
    <source>
        <dbReference type="EMBL" id="CAG8723860.1"/>
    </source>
</evidence>
<keyword evidence="2" id="KW-1185">Reference proteome</keyword>
<reference evidence="1" key="1">
    <citation type="submission" date="2021-06" db="EMBL/GenBank/DDBJ databases">
        <authorList>
            <person name="Kallberg Y."/>
            <person name="Tangrot J."/>
            <person name="Rosling A."/>
        </authorList>
    </citation>
    <scope>NUCLEOTIDE SEQUENCE</scope>
    <source>
        <strain evidence="1">MA453B</strain>
    </source>
</reference>